<sequence>MRAPERLGPYVYRQSDTCFPLGGDSLALAAFASVRRGDRVCDLGCGAGALLLLLAARVSPLALSGVEYCPEDAALARRNLSENGLEGAIYTGDLRAVCKTLPAGGFSLAVSNPPYFKAGSGGCGGPARMEGDCALEDWCAAAGRLLKNGGRFALVHRPERLCDLFAALRSAGLEPKRLRLLQHGLDCPPSAVLLEAVRQGRPGLEILPTLLSNRR</sequence>
<dbReference type="InterPro" id="IPR050210">
    <property type="entry name" value="tRNA_Adenine-N(6)_MTase"/>
</dbReference>
<dbReference type="PATRIC" id="fig|742738.3.peg.2376"/>
<dbReference type="Gene3D" id="3.40.50.150">
    <property type="entry name" value="Vaccinia Virus protein VP39"/>
    <property type="match status" value="1"/>
</dbReference>
<reference evidence="2 3" key="1">
    <citation type="submission" date="2011-08" db="EMBL/GenBank/DDBJ databases">
        <title>The Genome Sequence of Clostridium orbiscindens 1_3_50AFAA.</title>
        <authorList>
            <consortium name="The Broad Institute Genome Sequencing Platform"/>
            <person name="Earl A."/>
            <person name="Ward D."/>
            <person name="Feldgarden M."/>
            <person name="Gevers D."/>
            <person name="Daigneault M."/>
            <person name="Strauss J."/>
            <person name="Allen-Vercoe E."/>
            <person name="Young S.K."/>
            <person name="Zeng Q."/>
            <person name="Gargeya S."/>
            <person name="Fitzgerald M."/>
            <person name="Haas B."/>
            <person name="Abouelleil A."/>
            <person name="Alvarado L."/>
            <person name="Arachchi H.M."/>
            <person name="Berlin A."/>
            <person name="Brown A."/>
            <person name="Chapman S.B."/>
            <person name="Chen Z."/>
            <person name="Dunbar C."/>
            <person name="Freedman E."/>
            <person name="Gearin G."/>
            <person name="Gellesch M."/>
            <person name="Goldberg J."/>
            <person name="Griggs A."/>
            <person name="Gujja S."/>
            <person name="Heiman D."/>
            <person name="Howarth C."/>
            <person name="Larson L."/>
            <person name="Lui A."/>
            <person name="MacDonald P.J.P."/>
            <person name="Montmayeur A."/>
            <person name="Murphy C."/>
            <person name="Neiman D."/>
            <person name="Pearson M."/>
            <person name="Priest M."/>
            <person name="Roberts A."/>
            <person name="Saif S."/>
            <person name="Shea T."/>
            <person name="Shenoy N."/>
            <person name="Sisk P."/>
            <person name="Stolte C."/>
            <person name="Sykes S."/>
            <person name="Wortman J."/>
            <person name="Nusbaum C."/>
            <person name="Birren B."/>
        </authorList>
    </citation>
    <scope>NUCLEOTIDE SEQUENCE [LARGE SCALE GENOMIC DNA]</scope>
    <source>
        <strain evidence="2 3">1_3_50AFAA</strain>
    </source>
</reference>
<accession>A0A096B6I1</accession>
<dbReference type="PROSITE" id="PS00092">
    <property type="entry name" value="N6_MTASE"/>
    <property type="match status" value="1"/>
</dbReference>
<dbReference type="Pfam" id="PF05175">
    <property type="entry name" value="MTS"/>
    <property type="match status" value="1"/>
</dbReference>
<dbReference type="InterPro" id="IPR007848">
    <property type="entry name" value="Small_mtfrase_dom"/>
</dbReference>
<feature type="domain" description="Methyltransferase small" evidence="1">
    <location>
        <begin position="34"/>
        <end position="157"/>
    </location>
</feature>
<protein>
    <recommendedName>
        <fullName evidence="1">Methyltransferase small domain-containing protein</fullName>
    </recommendedName>
</protein>
<dbReference type="GO" id="GO:0008170">
    <property type="term" value="F:N-methyltransferase activity"/>
    <property type="evidence" value="ECO:0007669"/>
    <property type="project" value="UniProtKB-ARBA"/>
</dbReference>
<comment type="caution">
    <text evidence="2">The sequence shown here is derived from an EMBL/GenBank/DDBJ whole genome shotgun (WGS) entry which is preliminary data.</text>
</comment>
<dbReference type="PANTHER" id="PTHR47739:SF1">
    <property type="entry name" value="TRNA1(VAL) (ADENINE(37)-N6)-METHYLTRANSFERASE"/>
    <property type="match status" value="1"/>
</dbReference>
<dbReference type="HOGENOM" id="CLU_061983_3_1_9"/>
<organism evidence="2 3">
    <name type="scientific">Flavonifractor plautii 1_3_50AFAA</name>
    <dbReference type="NCBI Taxonomy" id="742738"/>
    <lineage>
        <taxon>Bacteria</taxon>
        <taxon>Bacillati</taxon>
        <taxon>Bacillota</taxon>
        <taxon>Clostridia</taxon>
        <taxon>Eubacteriales</taxon>
        <taxon>Oscillospiraceae</taxon>
        <taxon>Flavonifractor</taxon>
    </lineage>
</organism>
<evidence type="ECO:0000313" key="3">
    <source>
        <dbReference type="Proteomes" id="UP000029585"/>
    </source>
</evidence>
<evidence type="ECO:0000313" key="2">
    <source>
        <dbReference type="EMBL" id="KGF55023.1"/>
    </source>
</evidence>
<evidence type="ECO:0000259" key="1">
    <source>
        <dbReference type="Pfam" id="PF05175"/>
    </source>
</evidence>
<dbReference type="GO" id="GO:0003676">
    <property type="term" value="F:nucleic acid binding"/>
    <property type="evidence" value="ECO:0007669"/>
    <property type="project" value="InterPro"/>
</dbReference>
<keyword evidence="3" id="KW-1185">Reference proteome</keyword>
<dbReference type="PANTHER" id="PTHR47739">
    <property type="entry name" value="TRNA1(VAL) (ADENINE(37)-N6)-METHYLTRANSFERASE"/>
    <property type="match status" value="1"/>
</dbReference>
<dbReference type="Proteomes" id="UP000029585">
    <property type="component" value="Unassembled WGS sequence"/>
</dbReference>
<dbReference type="EMBL" id="ADLO01000068">
    <property type="protein sequence ID" value="KGF55023.1"/>
    <property type="molecule type" value="Genomic_DNA"/>
</dbReference>
<dbReference type="AlphaFoldDB" id="A0A096B6I1"/>
<dbReference type="InterPro" id="IPR002052">
    <property type="entry name" value="DNA_methylase_N6_adenine_CS"/>
</dbReference>
<dbReference type="GO" id="GO:0008757">
    <property type="term" value="F:S-adenosylmethionine-dependent methyltransferase activity"/>
    <property type="evidence" value="ECO:0007669"/>
    <property type="project" value="UniProtKB-ARBA"/>
</dbReference>
<dbReference type="InterPro" id="IPR029063">
    <property type="entry name" value="SAM-dependent_MTases_sf"/>
</dbReference>
<dbReference type="eggNOG" id="COG4123">
    <property type="taxonomic scope" value="Bacteria"/>
</dbReference>
<dbReference type="RefSeq" id="WP_044941333.1">
    <property type="nucleotide sequence ID" value="NZ_KN174163.1"/>
</dbReference>
<dbReference type="GO" id="GO:0032259">
    <property type="term" value="P:methylation"/>
    <property type="evidence" value="ECO:0007669"/>
    <property type="project" value="InterPro"/>
</dbReference>
<dbReference type="SUPFAM" id="SSF53335">
    <property type="entry name" value="S-adenosyl-L-methionine-dependent methyltransferases"/>
    <property type="match status" value="1"/>
</dbReference>
<name>A0A096B6I1_FLAPL</name>
<proteinExistence type="predicted"/>
<gene>
    <name evidence="2" type="ORF">HMPREF9460_02309</name>
</gene>